<gene>
    <name evidence="1" type="ORF">GCM10007157_15450</name>
</gene>
<evidence type="ECO:0000313" key="1">
    <source>
        <dbReference type="EMBL" id="GGW24542.1"/>
    </source>
</evidence>
<accession>A0A8H9M0F2</accession>
<dbReference type="EMBL" id="BMXN01000006">
    <property type="protein sequence ID" value="GGW24542.1"/>
    <property type="molecule type" value="Genomic_DNA"/>
</dbReference>
<protein>
    <submittedName>
        <fullName evidence="1">Uncharacterized protein</fullName>
    </submittedName>
</protein>
<name>A0A8H9M0F2_9GAMM</name>
<sequence>MFQRRLLVALLVLIMLTLAQGGVAVWAIDGARQKVELGRLSSDLHAGFLAFSDSKNQLRTWLANAQQGGQPADVQERDFILHEMHTHLERLHVNSDRLAARMQPSSELTAALVEERQAALATFDKLLPCC</sequence>
<keyword evidence="2" id="KW-1185">Reference proteome</keyword>
<comment type="caution">
    <text evidence="1">The sequence shown here is derived from an EMBL/GenBank/DDBJ whole genome shotgun (WGS) entry which is preliminary data.</text>
</comment>
<evidence type="ECO:0000313" key="2">
    <source>
        <dbReference type="Proteomes" id="UP000623776"/>
    </source>
</evidence>
<dbReference type="Proteomes" id="UP000623776">
    <property type="component" value="Unassembled WGS sequence"/>
</dbReference>
<reference evidence="2" key="1">
    <citation type="journal article" date="2019" name="Int. J. Syst. Evol. Microbiol.">
        <title>The Global Catalogue of Microorganisms (GCM) 10K type strain sequencing project: providing services to taxonomists for standard genome sequencing and annotation.</title>
        <authorList>
            <consortium name="The Broad Institute Genomics Platform"/>
            <consortium name="The Broad Institute Genome Sequencing Center for Infectious Disease"/>
            <person name="Wu L."/>
            <person name="Ma J."/>
        </authorList>
    </citation>
    <scope>NUCLEOTIDE SEQUENCE [LARGE SCALE GENOMIC DNA]</scope>
    <source>
        <strain evidence="2">KCTC 22154</strain>
    </source>
</reference>
<dbReference type="AlphaFoldDB" id="A0A8H9M0F2"/>
<dbReference type="RefSeq" id="WP_016914379.1">
    <property type="nucleotide sequence ID" value="NZ_BMXN01000006.1"/>
</dbReference>
<proteinExistence type="predicted"/>
<organism evidence="1 2">
    <name type="scientific">Vreelandella hamiltonii</name>
    <dbReference type="NCBI Taxonomy" id="502829"/>
    <lineage>
        <taxon>Bacteria</taxon>
        <taxon>Pseudomonadati</taxon>
        <taxon>Pseudomonadota</taxon>
        <taxon>Gammaproteobacteria</taxon>
        <taxon>Oceanospirillales</taxon>
        <taxon>Halomonadaceae</taxon>
        <taxon>Vreelandella</taxon>
    </lineage>
</organism>